<name>A0A084VF00_ANOSI</name>
<organism evidence="1">
    <name type="scientific">Anopheles sinensis</name>
    <name type="common">Mosquito</name>
    <dbReference type="NCBI Taxonomy" id="74873"/>
    <lineage>
        <taxon>Eukaryota</taxon>
        <taxon>Metazoa</taxon>
        <taxon>Ecdysozoa</taxon>
        <taxon>Arthropoda</taxon>
        <taxon>Hexapoda</taxon>
        <taxon>Insecta</taxon>
        <taxon>Pterygota</taxon>
        <taxon>Neoptera</taxon>
        <taxon>Endopterygota</taxon>
        <taxon>Diptera</taxon>
        <taxon>Nematocera</taxon>
        <taxon>Culicoidea</taxon>
        <taxon>Culicidae</taxon>
        <taxon>Anophelinae</taxon>
        <taxon>Anopheles</taxon>
    </lineage>
</organism>
<reference evidence="1 3" key="1">
    <citation type="journal article" date="2014" name="BMC Genomics">
        <title>Genome sequence of Anopheles sinensis provides insight into genetics basis of mosquito competence for malaria parasites.</title>
        <authorList>
            <person name="Zhou D."/>
            <person name="Zhang D."/>
            <person name="Ding G."/>
            <person name="Shi L."/>
            <person name="Hou Q."/>
            <person name="Ye Y."/>
            <person name="Xu Y."/>
            <person name="Zhou H."/>
            <person name="Xiong C."/>
            <person name="Li S."/>
            <person name="Yu J."/>
            <person name="Hong S."/>
            <person name="Yu X."/>
            <person name="Zou P."/>
            <person name="Chen C."/>
            <person name="Chang X."/>
            <person name="Wang W."/>
            <person name="Lv Y."/>
            <person name="Sun Y."/>
            <person name="Ma L."/>
            <person name="Shen B."/>
            <person name="Zhu C."/>
        </authorList>
    </citation>
    <scope>NUCLEOTIDE SEQUENCE [LARGE SCALE GENOMIC DNA]</scope>
</reference>
<evidence type="ECO:0000313" key="2">
    <source>
        <dbReference type="EnsemblMetazoa" id="ASIC003702-PA"/>
    </source>
</evidence>
<dbReference type="VEuPathDB" id="VectorBase:ASIC003702"/>
<evidence type="ECO:0000313" key="3">
    <source>
        <dbReference type="Proteomes" id="UP000030765"/>
    </source>
</evidence>
<dbReference type="EMBL" id="KE524785">
    <property type="protein sequence ID" value="KFB36544.1"/>
    <property type="molecule type" value="Genomic_DNA"/>
</dbReference>
<dbReference type="Proteomes" id="UP000030765">
    <property type="component" value="Unassembled WGS sequence"/>
</dbReference>
<dbReference type="EMBL" id="ATLV01012358">
    <property type="status" value="NOT_ANNOTATED_CDS"/>
    <property type="molecule type" value="Genomic_DNA"/>
</dbReference>
<proteinExistence type="predicted"/>
<dbReference type="AlphaFoldDB" id="A0A084VF00"/>
<dbReference type="EnsemblMetazoa" id="ASIC003702-RA">
    <property type="protein sequence ID" value="ASIC003702-PA"/>
    <property type="gene ID" value="ASIC003702"/>
</dbReference>
<protein>
    <submittedName>
        <fullName evidence="1 2">Uncharacterized protein</fullName>
    </submittedName>
</protein>
<gene>
    <name evidence="1" type="ORF">ZHAS_00003702</name>
</gene>
<reference evidence="2" key="2">
    <citation type="submission" date="2020-05" db="UniProtKB">
        <authorList>
            <consortium name="EnsemblMetazoa"/>
        </authorList>
    </citation>
    <scope>IDENTIFICATION</scope>
</reference>
<keyword evidence="3" id="KW-1185">Reference proteome</keyword>
<accession>A0A084VF00</accession>
<sequence length="51" mass="5633">MALKDVHRKGLSAILVVKYPRTFIGVHHQPQDYGDARNMEPETVGVIGSSI</sequence>
<evidence type="ECO:0000313" key="1">
    <source>
        <dbReference type="EMBL" id="KFB36544.1"/>
    </source>
</evidence>